<feature type="non-terminal residue" evidence="1">
    <location>
        <position position="1"/>
    </location>
</feature>
<dbReference type="GO" id="GO:0005975">
    <property type="term" value="P:carbohydrate metabolic process"/>
    <property type="evidence" value="ECO:0007669"/>
    <property type="project" value="InterPro"/>
</dbReference>
<dbReference type="SUPFAM" id="SSF48208">
    <property type="entry name" value="Six-hairpin glycosidases"/>
    <property type="match status" value="1"/>
</dbReference>
<evidence type="ECO:0000313" key="1">
    <source>
        <dbReference type="EMBL" id="MST93045.1"/>
    </source>
</evidence>
<protein>
    <submittedName>
        <fullName evidence="1">N-acylglucosamine 2-epimerase</fullName>
    </submittedName>
</protein>
<organism evidence="1 3">
    <name type="scientific">Ruthenibacterium lactatiformans</name>
    <dbReference type="NCBI Taxonomy" id="1550024"/>
    <lineage>
        <taxon>Bacteria</taxon>
        <taxon>Bacillati</taxon>
        <taxon>Bacillota</taxon>
        <taxon>Clostridia</taxon>
        <taxon>Eubacteriales</taxon>
        <taxon>Oscillospiraceae</taxon>
        <taxon>Ruthenibacterium</taxon>
    </lineage>
</organism>
<dbReference type="EMBL" id="VUNJ01000018">
    <property type="protein sequence ID" value="MST93045.1"/>
    <property type="molecule type" value="Genomic_DNA"/>
</dbReference>
<comment type="caution">
    <text evidence="1">The sequence shown here is derived from an EMBL/GenBank/DDBJ whole genome shotgun (WGS) entry which is preliminary data.</text>
</comment>
<dbReference type="AlphaFoldDB" id="A0A6I2UDN6"/>
<dbReference type="Gene3D" id="1.50.10.10">
    <property type="match status" value="1"/>
</dbReference>
<sequence>DVCGEWYGYLRRDGKPTEPPCKGSTFKGPFHVPRSLIMADVLLGDILEG</sequence>
<dbReference type="InterPro" id="IPR012341">
    <property type="entry name" value="6hp_glycosidase-like_sf"/>
</dbReference>
<proteinExistence type="predicted"/>
<dbReference type="Proteomes" id="UP000431913">
    <property type="component" value="Unassembled WGS sequence"/>
</dbReference>
<evidence type="ECO:0000313" key="2">
    <source>
        <dbReference type="EMBL" id="MST93613.1"/>
    </source>
</evidence>
<accession>A0A6I2UDN6</accession>
<reference evidence="1 3" key="1">
    <citation type="submission" date="2019-08" db="EMBL/GenBank/DDBJ databases">
        <title>In-depth cultivation of the pig gut microbiome towards novel bacterial diversity and tailored functional studies.</title>
        <authorList>
            <person name="Wylensek D."/>
            <person name="Hitch T.C.A."/>
            <person name="Clavel T."/>
        </authorList>
    </citation>
    <scope>NUCLEOTIDE SEQUENCE [LARGE SCALE GENOMIC DNA]</scope>
    <source>
        <strain evidence="1 3">WCA3-601-WT-6J</strain>
    </source>
</reference>
<dbReference type="InterPro" id="IPR008928">
    <property type="entry name" value="6-hairpin_glycosidase_sf"/>
</dbReference>
<evidence type="ECO:0000313" key="3">
    <source>
        <dbReference type="Proteomes" id="UP000431913"/>
    </source>
</evidence>
<gene>
    <name evidence="1" type="ORF">FYJ76_14080</name>
    <name evidence="2" type="ORF">FYJ76_17045</name>
</gene>
<name>A0A6I2UDN6_9FIRM</name>
<dbReference type="EMBL" id="VUNJ01000044">
    <property type="protein sequence ID" value="MST93613.1"/>
    <property type="molecule type" value="Genomic_DNA"/>
</dbReference>